<proteinExistence type="inferred from homology"/>
<dbReference type="Proteomes" id="UP000033608">
    <property type="component" value="Unassembled WGS sequence"/>
</dbReference>
<evidence type="ECO:0000256" key="4">
    <source>
        <dbReference type="PIRSR" id="PIRSR625650-1"/>
    </source>
</evidence>
<feature type="active site" description="Proton donor/acceptor" evidence="4">
    <location>
        <position position="421"/>
    </location>
</feature>
<reference evidence="9 10" key="1">
    <citation type="submission" date="2015-03" db="EMBL/GenBank/DDBJ databases">
        <authorList>
            <person name="Hassan Y.I."/>
            <person name="Lepp D."/>
            <person name="Zhou T."/>
        </authorList>
    </citation>
    <scope>NUCLEOTIDE SEQUENCE [LARGE SCALE GENOMIC DNA]</scope>
    <source>
        <strain evidence="9 10">DSM 17137</strain>
    </source>
</reference>
<name>A0A0F5LQ24_9HYPH</name>
<feature type="region of interest" description="Disordered" evidence="7">
    <location>
        <begin position="495"/>
        <end position="518"/>
    </location>
</feature>
<evidence type="ECO:0000259" key="8">
    <source>
        <dbReference type="PROSITE" id="PS51387"/>
    </source>
</evidence>
<keyword evidence="3 5" id="KW-0274">FAD</keyword>
<dbReference type="InterPro" id="IPR016166">
    <property type="entry name" value="FAD-bd_PCMH"/>
</dbReference>
<dbReference type="InterPro" id="IPR006094">
    <property type="entry name" value="Oxid_FAD_bind_N"/>
</dbReference>
<dbReference type="GO" id="GO:0071949">
    <property type="term" value="F:FAD binding"/>
    <property type="evidence" value="ECO:0007669"/>
    <property type="project" value="InterPro"/>
</dbReference>
<sequence length="518" mass="55332">MSILIGNQMTHTPIAIPSRAPTPIPGAVGLGHAPVLETLDGQAVAVDAAFIRSLEGVCTEVSTDSDDLVEWSRDWWPLGMVWAMSGRVARLPAVVVRPHSIEEVSAVMRLAHEARIPVTVAGGRSGVLGNSLPVFGGVVLDLTKLSGITDLRVDDLTVDVLAGTFGDTFEAALQAHGHTAGHWPQSIALSTIGGWIACSGAGQMSTRYGTMADITRGVTAVLADGRVIETSEYSHSATGPDMTQLFVGSEGTLGVIVSARLNIHKCAPYRESAAWAFDSFAAGVEAIKRFSHRGARPAVVRLYDATEARRNFDTSDQHILLVHDEGDPAIVAGIMAVVRSECDGQSMGTELVDRWLANRNSVHALDDLIVDRAPDTMEITAPWSQVSKIYRETTAAMAAVQGTRTATAHISHAYPGGAGLYFMFGGRPELEDRPRWYREVWNAGARTVLANGGNLSHHHGVGLGRARFMREAMGTGLDVLADVKRGLDPHGILNPGKLGLDSPFGPTPQWQDKAPSRK</sequence>
<dbReference type="GO" id="GO:0008610">
    <property type="term" value="P:lipid biosynthetic process"/>
    <property type="evidence" value="ECO:0007669"/>
    <property type="project" value="InterPro"/>
</dbReference>
<organism evidence="9 10">
    <name type="scientific">Devosia limi DSM 17137</name>
    <dbReference type="NCBI Taxonomy" id="1121477"/>
    <lineage>
        <taxon>Bacteria</taxon>
        <taxon>Pseudomonadati</taxon>
        <taxon>Pseudomonadota</taxon>
        <taxon>Alphaproteobacteria</taxon>
        <taxon>Hyphomicrobiales</taxon>
        <taxon>Devosiaceae</taxon>
        <taxon>Devosia</taxon>
    </lineage>
</organism>
<dbReference type="Gene3D" id="3.30.465.10">
    <property type="match status" value="1"/>
</dbReference>
<dbReference type="SUPFAM" id="SSF55103">
    <property type="entry name" value="FAD-linked oxidases, C-terminal domain"/>
    <property type="match status" value="1"/>
</dbReference>
<keyword evidence="2" id="KW-0285">Flavoprotein</keyword>
<keyword evidence="10" id="KW-1185">Reference proteome</keyword>
<protein>
    <recommendedName>
        <fullName evidence="8">FAD-binding PCMH-type domain-containing protein</fullName>
    </recommendedName>
</protein>
<dbReference type="InterPro" id="IPR025650">
    <property type="entry name" value="Alkyl-DHAP_Synthase"/>
</dbReference>
<evidence type="ECO:0000313" key="10">
    <source>
        <dbReference type="Proteomes" id="UP000033608"/>
    </source>
</evidence>
<dbReference type="InterPro" id="IPR004113">
    <property type="entry name" value="FAD-bd_oxidored_4_C"/>
</dbReference>
<feature type="binding site" evidence="5">
    <location>
        <begin position="250"/>
        <end position="256"/>
    </location>
    <ligand>
        <name>FAD</name>
        <dbReference type="ChEBI" id="CHEBI:57692"/>
    </ligand>
</feature>
<dbReference type="InterPro" id="IPR036318">
    <property type="entry name" value="FAD-bd_PCMH-like_sf"/>
</dbReference>
<dbReference type="Gene3D" id="3.30.70.3450">
    <property type="match status" value="1"/>
</dbReference>
<dbReference type="PANTHER" id="PTHR46568">
    <property type="entry name" value="ALKYLDIHYDROXYACETONEPHOSPHATE SYNTHASE, PEROXISOMAL"/>
    <property type="match status" value="1"/>
</dbReference>
<dbReference type="EMBL" id="LAJF01000076">
    <property type="protein sequence ID" value="KKB84438.1"/>
    <property type="molecule type" value="Genomic_DNA"/>
</dbReference>
<dbReference type="InterPro" id="IPR016164">
    <property type="entry name" value="FAD-linked_Oxase-like_C"/>
</dbReference>
<comment type="caution">
    <text evidence="9">The sequence shown here is derived from an EMBL/GenBank/DDBJ whole genome shotgun (WGS) entry which is preliminary data.</text>
</comment>
<evidence type="ECO:0000256" key="5">
    <source>
        <dbReference type="PIRSR" id="PIRSR625650-3"/>
    </source>
</evidence>
<evidence type="ECO:0000256" key="1">
    <source>
        <dbReference type="ARBA" id="ARBA00008000"/>
    </source>
</evidence>
<evidence type="ECO:0000256" key="6">
    <source>
        <dbReference type="PIRSR" id="PIRSR625650-4"/>
    </source>
</evidence>
<dbReference type="Gene3D" id="1.10.45.10">
    <property type="entry name" value="Vanillyl-alcohol Oxidase, Chain A, domain 4"/>
    <property type="match status" value="1"/>
</dbReference>
<dbReference type="PROSITE" id="PS51387">
    <property type="entry name" value="FAD_PCMH"/>
    <property type="match status" value="1"/>
</dbReference>
<dbReference type="InterPro" id="IPR016171">
    <property type="entry name" value="Vanillyl_alc_oxidase_C-sub2"/>
</dbReference>
<feature type="site" description="Important for enzyme activity" evidence="6">
    <location>
        <position position="301"/>
    </location>
</feature>
<evidence type="ECO:0000313" key="9">
    <source>
        <dbReference type="EMBL" id="KKB84438.1"/>
    </source>
</evidence>
<dbReference type="Pfam" id="PF01565">
    <property type="entry name" value="FAD_binding_4"/>
    <property type="match status" value="1"/>
</dbReference>
<accession>A0A0F5LQ24</accession>
<evidence type="ECO:0000256" key="2">
    <source>
        <dbReference type="ARBA" id="ARBA00022630"/>
    </source>
</evidence>
<comment type="cofactor">
    <cofactor evidence="5">
        <name>FAD</name>
        <dbReference type="ChEBI" id="CHEBI:57692"/>
    </cofactor>
</comment>
<dbReference type="STRING" id="1121477.SAMN02745223_03065"/>
<dbReference type="SUPFAM" id="SSF56176">
    <property type="entry name" value="FAD-binding/transporter-associated domain-like"/>
    <property type="match status" value="1"/>
</dbReference>
<dbReference type="Pfam" id="PF02913">
    <property type="entry name" value="FAD-oxidase_C"/>
    <property type="match status" value="1"/>
</dbReference>
<gene>
    <name evidence="9" type="ORF">VW29_10850</name>
</gene>
<comment type="similarity">
    <text evidence="1">Belongs to the FAD-binding oxidoreductase/transferase type 4 family.</text>
</comment>
<dbReference type="PANTHER" id="PTHR46568:SF1">
    <property type="entry name" value="ALKYLDIHYDROXYACETONEPHOSPHATE SYNTHASE, PEROXISOMAL"/>
    <property type="match status" value="1"/>
</dbReference>
<dbReference type="InterPro" id="IPR016169">
    <property type="entry name" value="FAD-bd_PCMH_sub2"/>
</dbReference>
<dbReference type="AlphaFoldDB" id="A0A0F5LQ24"/>
<dbReference type="GO" id="GO:0008609">
    <property type="term" value="F:alkylglycerone-phosphate synthase activity"/>
    <property type="evidence" value="ECO:0007669"/>
    <property type="project" value="InterPro"/>
</dbReference>
<evidence type="ECO:0000256" key="3">
    <source>
        <dbReference type="ARBA" id="ARBA00022827"/>
    </source>
</evidence>
<feature type="domain" description="FAD-binding PCMH-type" evidence="8">
    <location>
        <begin position="88"/>
        <end position="266"/>
    </location>
</feature>
<dbReference type="PATRIC" id="fig|1121477.3.peg.3302"/>
<evidence type="ECO:0000256" key="7">
    <source>
        <dbReference type="SAM" id="MobiDB-lite"/>
    </source>
</evidence>
<dbReference type="Gene3D" id="3.30.300.330">
    <property type="match status" value="1"/>
</dbReference>